<protein>
    <submittedName>
        <fullName evidence="1">Uncharacterized protein</fullName>
    </submittedName>
</protein>
<dbReference type="Proteomes" id="UP000299102">
    <property type="component" value="Unassembled WGS sequence"/>
</dbReference>
<dbReference type="EMBL" id="BGZK01002774">
    <property type="protein sequence ID" value="GBP96388.1"/>
    <property type="molecule type" value="Genomic_DNA"/>
</dbReference>
<accession>A0A4C2A8G5</accession>
<reference evidence="1 2" key="1">
    <citation type="journal article" date="2019" name="Commun. Biol.">
        <title>The bagworm genome reveals a unique fibroin gene that provides high tensile strength.</title>
        <authorList>
            <person name="Kono N."/>
            <person name="Nakamura H."/>
            <person name="Ohtoshi R."/>
            <person name="Tomita M."/>
            <person name="Numata K."/>
            <person name="Arakawa K."/>
        </authorList>
    </citation>
    <scope>NUCLEOTIDE SEQUENCE [LARGE SCALE GENOMIC DNA]</scope>
</reference>
<organism evidence="1 2">
    <name type="scientific">Eumeta variegata</name>
    <name type="common">Bagworm moth</name>
    <name type="synonym">Eumeta japonica</name>
    <dbReference type="NCBI Taxonomy" id="151549"/>
    <lineage>
        <taxon>Eukaryota</taxon>
        <taxon>Metazoa</taxon>
        <taxon>Ecdysozoa</taxon>
        <taxon>Arthropoda</taxon>
        <taxon>Hexapoda</taxon>
        <taxon>Insecta</taxon>
        <taxon>Pterygota</taxon>
        <taxon>Neoptera</taxon>
        <taxon>Endopterygota</taxon>
        <taxon>Lepidoptera</taxon>
        <taxon>Glossata</taxon>
        <taxon>Ditrysia</taxon>
        <taxon>Tineoidea</taxon>
        <taxon>Psychidae</taxon>
        <taxon>Oiketicinae</taxon>
        <taxon>Eumeta</taxon>
    </lineage>
</organism>
<evidence type="ECO:0000313" key="1">
    <source>
        <dbReference type="EMBL" id="GBP96388.1"/>
    </source>
</evidence>
<comment type="caution">
    <text evidence="1">The sequence shown here is derived from an EMBL/GenBank/DDBJ whole genome shotgun (WGS) entry which is preliminary data.</text>
</comment>
<gene>
    <name evidence="1" type="ORF">EVAR_65718_1</name>
</gene>
<dbReference type="AlphaFoldDB" id="A0A4C2A8G5"/>
<name>A0A4C2A8G5_EUMVA</name>
<proteinExistence type="predicted"/>
<evidence type="ECO:0000313" key="2">
    <source>
        <dbReference type="Proteomes" id="UP000299102"/>
    </source>
</evidence>
<keyword evidence="2" id="KW-1185">Reference proteome</keyword>
<sequence length="115" mass="12745">MTLFVPSFEQTHLMRSRYGPIGCRLRDTPTRRQFCSSGFDHSSCDVFVDECLVLLDVDVTVQDDYGGFDRSDARSSSGLLCIRNTVSARQCFPHRAPGLGLLRSCACPLQPAALK</sequence>